<dbReference type="InterPro" id="IPR015422">
    <property type="entry name" value="PyrdxlP-dep_Trfase_small"/>
</dbReference>
<dbReference type="Gene3D" id="1.10.287.1970">
    <property type="match status" value="1"/>
</dbReference>
<dbReference type="EMBL" id="MU167442">
    <property type="protein sequence ID" value="KAG0140471.1"/>
    <property type="molecule type" value="Genomic_DNA"/>
</dbReference>
<dbReference type="InterPro" id="IPR015421">
    <property type="entry name" value="PyrdxlP-dep_Trfase_major"/>
</dbReference>
<accession>A0A9P6N6F4</accession>
<evidence type="ECO:0000256" key="9">
    <source>
        <dbReference type="ARBA" id="ARBA00080525"/>
    </source>
</evidence>
<evidence type="ECO:0000313" key="12">
    <source>
        <dbReference type="Proteomes" id="UP000886653"/>
    </source>
</evidence>
<dbReference type="FunFam" id="3.40.640.10:FF:000012">
    <property type="entry name" value="alanine aminotransferase 2"/>
    <property type="match status" value="1"/>
</dbReference>
<dbReference type="AlphaFoldDB" id="A0A9P6N6F4"/>
<evidence type="ECO:0000259" key="10">
    <source>
        <dbReference type="Pfam" id="PF00155"/>
    </source>
</evidence>
<comment type="caution">
    <text evidence="11">The sequence shown here is derived from an EMBL/GenBank/DDBJ whole genome shotgun (WGS) entry which is preliminary data.</text>
</comment>
<keyword evidence="12" id="KW-1185">Reference proteome</keyword>
<sequence>MSSPPQPLSIDNINPAVVEAQYAVRGEIALKAEELRAKLASDPKAKHELGFDSVINCNIGNPQQLGQKPITFARQVACLTEYPELMDKPEASALFPTDVIERAKLLLGAIGSVGAYSHSKGVPLIRQHVAEFLEERDGFPADPESVFLTAGASVGVSNILQLLISSPQDGVMIPIPQYPLYTAALALNKARPVEYYLSEAKDWEPDLESLETVLATATAAGTRTRAMVVISPGNPVGNVLSRPAMDAILSFCHRHNLVLLADEVYQTNLYERSTRPFVSFKHALLTHPDEALRTKLPLVNFHSISKGQVGECGRRGGYFEIVNFPGPVAEQVYKLASIQLCPPLAGQIGVDTLVRPPKPGQPSYATWKAEMEAIEASLASRASHLAKAFNKLPQLSCNEAQGALYLFPKLELPQKAVEAAKAAGKPVDAFYCLQLLLKTGICLIPGSGFGQAPGTMHFRTTFLAPGTDDYVARFERFHTNFLEEYKD</sequence>
<dbReference type="FunFam" id="1.10.287.1970:FF:000001">
    <property type="entry name" value="Alanine aminotransferase 2"/>
    <property type="match status" value="1"/>
</dbReference>
<dbReference type="GO" id="GO:0008483">
    <property type="term" value="F:transaminase activity"/>
    <property type="evidence" value="ECO:0007669"/>
    <property type="project" value="UniProtKB-KW"/>
</dbReference>
<evidence type="ECO:0000256" key="4">
    <source>
        <dbReference type="ARBA" id="ARBA00022679"/>
    </source>
</evidence>
<dbReference type="Gene3D" id="3.40.640.10">
    <property type="entry name" value="Type I PLP-dependent aspartate aminotransferase-like (Major domain)"/>
    <property type="match status" value="1"/>
</dbReference>
<dbReference type="Pfam" id="PF00155">
    <property type="entry name" value="Aminotran_1_2"/>
    <property type="match status" value="1"/>
</dbReference>
<dbReference type="InterPro" id="IPR015424">
    <property type="entry name" value="PyrdxlP-dep_Trfase"/>
</dbReference>
<keyword evidence="4" id="KW-0808">Transferase</keyword>
<keyword evidence="5" id="KW-0663">Pyridoxal phosphate</keyword>
<evidence type="ECO:0000256" key="2">
    <source>
        <dbReference type="ARBA" id="ARBA00011738"/>
    </source>
</evidence>
<comment type="similarity">
    <text evidence="6">Belongs to the class-I pyridoxal-phosphate-dependent aminotransferase family. Alanine aminotransferase subfamily.</text>
</comment>
<gene>
    <name evidence="11" type="ORF">CROQUDRAFT_357155</name>
</gene>
<evidence type="ECO:0000256" key="5">
    <source>
        <dbReference type="ARBA" id="ARBA00022898"/>
    </source>
</evidence>
<evidence type="ECO:0000313" key="11">
    <source>
        <dbReference type="EMBL" id="KAG0140471.1"/>
    </source>
</evidence>
<dbReference type="Proteomes" id="UP000886653">
    <property type="component" value="Unassembled WGS sequence"/>
</dbReference>
<evidence type="ECO:0000256" key="6">
    <source>
        <dbReference type="ARBA" id="ARBA00025785"/>
    </source>
</evidence>
<dbReference type="InterPro" id="IPR004839">
    <property type="entry name" value="Aminotransferase_I/II_large"/>
</dbReference>
<organism evidence="11 12">
    <name type="scientific">Cronartium quercuum f. sp. fusiforme G11</name>
    <dbReference type="NCBI Taxonomy" id="708437"/>
    <lineage>
        <taxon>Eukaryota</taxon>
        <taxon>Fungi</taxon>
        <taxon>Dikarya</taxon>
        <taxon>Basidiomycota</taxon>
        <taxon>Pucciniomycotina</taxon>
        <taxon>Pucciniomycetes</taxon>
        <taxon>Pucciniales</taxon>
        <taxon>Coleosporiaceae</taxon>
        <taxon>Cronartium</taxon>
    </lineage>
</organism>
<comment type="subunit">
    <text evidence="2">Homodimer.</text>
</comment>
<evidence type="ECO:0000256" key="8">
    <source>
        <dbReference type="ARBA" id="ARBA00078532"/>
    </source>
</evidence>
<dbReference type="Gene3D" id="3.90.1150.10">
    <property type="entry name" value="Aspartate Aminotransferase, domain 1"/>
    <property type="match status" value="1"/>
</dbReference>
<dbReference type="InterPro" id="IPR045088">
    <property type="entry name" value="ALAT1/2-like"/>
</dbReference>
<dbReference type="FunFam" id="3.90.1150.10:FF:000151">
    <property type="entry name" value="Alanine aminotransferase 2"/>
    <property type="match status" value="1"/>
</dbReference>
<comment type="cofactor">
    <cofactor evidence="1">
        <name>pyridoxal 5'-phosphate</name>
        <dbReference type="ChEBI" id="CHEBI:597326"/>
    </cofactor>
</comment>
<evidence type="ECO:0000256" key="3">
    <source>
        <dbReference type="ARBA" id="ARBA00022576"/>
    </source>
</evidence>
<dbReference type="GO" id="GO:0030170">
    <property type="term" value="F:pyridoxal phosphate binding"/>
    <property type="evidence" value="ECO:0007669"/>
    <property type="project" value="InterPro"/>
</dbReference>
<dbReference type="OrthoDB" id="1732682at2759"/>
<feature type="domain" description="Aminotransferase class I/classII large" evidence="10">
    <location>
        <begin position="96"/>
        <end position="473"/>
    </location>
</feature>
<evidence type="ECO:0000256" key="1">
    <source>
        <dbReference type="ARBA" id="ARBA00001933"/>
    </source>
</evidence>
<dbReference type="PANTHER" id="PTHR11751">
    <property type="entry name" value="ALANINE AMINOTRANSFERASE"/>
    <property type="match status" value="1"/>
</dbReference>
<dbReference type="SUPFAM" id="SSF53383">
    <property type="entry name" value="PLP-dependent transferases"/>
    <property type="match status" value="1"/>
</dbReference>
<name>A0A9P6N6F4_9BASI</name>
<dbReference type="PANTHER" id="PTHR11751:SF29">
    <property type="entry name" value="ALANINE TRANSAMINASE"/>
    <property type="match status" value="1"/>
</dbReference>
<keyword evidence="3" id="KW-0032">Aminotransferase</keyword>
<evidence type="ECO:0000256" key="7">
    <source>
        <dbReference type="ARBA" id="ARBA00077894"/>
    </source>
</evidence>
<dbReference type="CDD" id="cd00609">
    <property type="entry name" value="AAT_like"/>
    <property type="match status" value="1"/>
</dbReference>
<protein>
    <recommendedName>
        <fullName evidence="7">Glutamate pyruvate transaminase</fullName>
    </recommendedName>
    <alternativeName>
        <fullName evidence="8">Glutamic--alanine transaminase</fullName>
    </alternativeName>
    <alternativeName>
        <fullName evidence="9">Glutamic--pyruvic transaminase</fullName>
    </alternativeName>
</protein>
<proteinExistence type="inferred from homology"/>
<reference evidence="11" key="1">
    <citation type="submission" date="2013-11" db="EMBL/GenBank/DDBJ databases">
        <title>Genome sequence of the fusiform rust pathogen reveals effectors for host alternation and coevolution with pine.</title>
        <authorList>
            <consortium name="DOE Joint Genome Institute"/>
            <person name="Smith K."/>
            <person name="Pendleton A."/>
            <person name="Kubisiak T."/>
            <person name="Anderson C."/>
            <person name="Salamov A."/>
            <person name="Aerts A."/>
            <person name="Riley R."/>
            <person name="Clum A."/>
            <person name="Lindquist E."/>
            <person name="Ence D."/>
            <person name="Campbell M."/>
            <person name="Kronenberg Z."/>
            <person name="Feau N."/>
            <person name="Dhillon B."/>
            <person name="Hamelin R."/>
            <person name="Burleigh J."/>
            <person name="Smith J."/>
            <person name="Yandell M."/>
            <person name="Nelson C."/>
            <person name="Grigoriev I."/>
            <person name="Davis J."/>
        </authorList>
    </citation>
    <scope>NUCLEOTIDE SEQUENCE</scope>
    <source>
        <strain evidence="11">G11</strain>
    </source>
</reference>